<protein>
    <submittedName>
        <fullName evidence="1">Uncharacterized protein</fullName>
    </submittedName>
</protein>
<organism evidence="1 2">
    <name type="scientific">Acropora cervicornis</name>
    <name type="common">Staghorn coral</name>
    <dbReference type="NCBI Taxonomy" id="6130"/>
    <lineage>
        <taxon>Eukaryota</taxon>
        <taxon>Metazoa</taxon>
        <taxon>Cnidaria</taxon>
        <taxon>Anthozoa</taxon>
        <taxon>Hexacorallia</taxon>
        <taxon>Scleractinia</taxon>
        <taxon>Astrocoeniina</taxon>
        <taxon>Acroporidae</taxon>
        <taxon>Acropora</taxon>
    </lineage>
</organism>
<evidence type="ECO:0000313" key="1">
    <source>
        <dbReference type="EMBL" id="KAK2569976.1"/>
    </source>
</evidence>
<dbReference type="InterPro" id="IPR013792">
    <property type="entry name" value="RNA3'P_cycl/enolpyr_Trfase_a/b"/>
</dbReference>
<proteinExistence type="predicted"/>
<gene>
    <name evidence="1" type="ORF">P5673_005837</name>
</gene>
<sequence length="143" mass="16274">MSQLITYELTEAYGMLSNLNTRREYDKEIGAYFMLRSTRKKETGEKMLRLTDEMLEIDLRGIKEVTFQTYEEWSNFLSTIATLSTVLQTPVRLTNACVSNGDIQSHDMRVLQLLRKICNGTLAANTGLFTVTYIPGEPLGVVH</sequence>
<dbReference type="AlphaFoldDB" id="A0AAD9QZJ5"/>
<dbReference type="EMBL" id="JARQWQ010000009">
    <property type="protein sequence ID" value="KAK2569976.1"/>
    <property type="molecule type" value="Genomic_DNA"/>
</dbReference>
<reference evidence="1" key="1">
    <citation type="journal article" date="2023" name="G3 (Bethesda)">
        <title>Whole genome assembly and annotation of the endangered Caribbean coral Acropora cervicornis.</title>
        <authorList>
            <person name="Selwyn J.D."/>
            <person name="Vollmer S.V."/>
        </authorList>
    </citation>
    <scope>NUCLEOTIDE SEQUENCE</scope>
    <source>
        <strain evidence="1">K2</strain>
    </source>
</reference>
<comment type="caution">
    <text evidence="1">The sequence shown here is derived from an EMBL/GenBank/DDBJ whole genome shotgun (WGS) entry which is preliminary data.</text>
</comment>
<dbReference type="Gene3D" id="3.65.10.20">
    <property type="entry name" value="RNA 3'-terminal phosphate cyclase domain"/>
    <property type="match status" value="1"/>
</dbReference>
<dbReference type="SUPFAM" id="SSF55205">
    <property type="entry name" value="EPT/RTPC-like"/>
    <property type="match status" value="1"/>
</dbReference>
<reference evidence="1" key="2">
    <citation type="journal article" date="2023" name="Science">
        <title>Genomic signatures of disease resistance in endangered staghorn corals.</title>
        <authorList>
            <person name="Vollmer S.V."/>
            <person name="Selwyn J.D."/>
            <person name="Despard B.A."/>
            <person name="Roesel C.L."/>
        </authorList>
    </citation>
    <scope>NUCLEOTIDE SEQUENCE</scope>
    <source>
        <strain evidence="1">K2</strain>
    </source>
</reference>
<dbReference type="InterPro" id="IPR037136">
    <property type="entry name" value="RNA3'_phos_cyclase_dom_sf"/>
</dbReference>
<dbReference type="Proteomes" id="UP001249851">
    <property type="component" value="Unassembled WGS sequence"/>
</dbReference>
<keyword evidence="2" id="KW-1185">Reference proteome</keyword>
<dbReference type="GO" id="GO:0003824">
    <property type="term" value="F:catalytic activity"/>
    <property type="evidence" value="ECO:0007669"/>
    <property type="project" value="InterPro"/>
</dbReference>
<accession>A0AAD9QZJ5</accession>
<name>A0AAD9QZJ5_ACRCE</name>
<evidence type="ECO:0000313" key="2">
    <source>
        <dbReference type="Proteomes" id="UP001249851"/>
    </source>
</evidence>